<dbReference type="Gene3D" id="2.60.120.260">
    <property type="entry name" value="Galactose-binding domain-like"/>
    <property type="match status" value="2"/>
</dbReference>
<gene>
    <name evidence="3" type="ORF">IL334_007657</name>
</gene>
<dbReference type="GeneID" id="87959787"/>
<feature type="compositionally biased region" description="Polar residues" evidence="1">
    <location>
        <begin position="695"/>
        <end position="708"/>
    </location>
</feature>
<feature type="compositionally biased region" description="Polar residues" evidence="1">
    <location>
        <begin position="479"/>
        <end position="492"/>
    </location>
</feature>
<feature type="region of interest" description="Disordered" evidence="1">
    <location>
        <begin position="682"/>
        <end position="714"/>
    </location>
</feature>
<keyword evidence="2" id="KW-0812">Transmembrane</keyword>
<feature type="region of interest" description="Disordered" evidence="1">
    <location>
        <begin position="549"/>
        <end position="645"/>
    </location>
</feature>
<evidence type="ECO:0000256" key="2">
    <source>
        <dbReference type="SAM" id="Phobius"/>
    </source>
</evidence>
<feature type="compositionally biased region" description="Basic and acidic residues" evidence="1">
    <location>
        <begin position="585"/>
        <end position="604"/>
    </location>
</feature>
<evidence type="ECO:0000256" key="1">
    <source>
        <dbReference type="SAM" id="MobiDB-lite"/>
    </source>
</evidence>
<evidence type="ECO:0000313" key="4">
    <source>
        <dbReference type="Proteomes" id="UP001329825"/>
    </source>
</evidence>
<proteinExistence type="predicted"/>
<feature type="region of interest" description="Disordered" evidence="1">
    <location>
        <begin position="455"/>
        <end position="537"/>
    </location>
</feature>
<organism evidence="3 4">
    <name type="scientific">Kwoniella shivajii</name>
    <dbReference type="NCBI Taxonomy" id="564305"/>
    <lineage>
        <taxon>Eukaryota</taxon>
        <taxon>Fungi</taxon>
        <taxon>Dikarya</taxon>
        <taxon>Basidiomycota</taxon>
        <taxon>Agaricomycotina</taxon>
        <taxon>Tremellomycetes</taxon>
        <taxon>Tremellales</taxon>
        <taxon>Cryptococcaceae</taxon>
        <taxon>Kwoniella</taxon>
    </lineage>
</organism>
<feature type="region of interest" description="Disordered" evidence="1">
    <location>
        <begin position="300"/>
        <end position="333"/>
    </location>
</feature>
<keyword evidence="2" id="KW-0472">Membrane</keyword>
<dbReference type="Proteomes" id="UP001329825">
    <property type="component" value="Chromosome 11"/>
</dbReference>
<accession>A0ABZ1D9A4</accession>
<sequence>MQAYISASSPLFTYRTCRSCDASSAFQSGSVFSGRDYNGSDSGMITRMSGSTVSLTCTGTGVSFDVTYSQPQNTSFTASLTVNGSTPLSTYNSTSTSIRNLPLGQHNVELTFNTTSTQSQSPSQDDWLRVNGANCTLGSLTGKETKNQIIDDTAWRDWKIALTPGWNMLEKDMSNYINEEQYLAEVDSSTKNYNGSISWTEEANALDQIEFQGSAIWLYGIVGGEAGSYQVTLDDISQGTFNASGGPRVYNSILYHTSNLADGNHTISLVNIEQGKRLSFDRLVAMSGLVAIQAQAGLSSTSPSSSEQQPISHVEVSSVYPTSSSSQQAQLPEMPSSLNGGAIAGIAIAGSLVMLAFMSAWIFACLRRRKEKQHNEKEMAEKPDVTFMRFSSIPSQPLSTHPFHPIPEVKATPKFNFNFSSPTPSLRSFINSHVPSEDRATSFLKLAGRRTSKPLVEQGTVSKTKKLNIGNPQHLRDPNSITSTDYVPSLSSGAEHIKPLNPNRIKGNLNPDNRKLAPHSDANKPLDRPESSSSRSNTISPLVAALSGMTSSPLAELSRKTSTKGTQALNGYFGRRKGSISNSMDTRRDRPDSTRTTITEKSEGDNGGDNGILSMYAAFPPGSQSNTTCPAEGEGQFVSGDGESKVGVALGSPMQDNMFDWEGGQNQNLSKKQFDEELRPPTRRFFGFGDRPKSGVSNKSGKTASSVGSGWRYM</sequence>
<reference evidence="3 4" key="1">
    <citation type="submission" date="2024-01" db="EMBL/GenBank/DDBJ databases">
        <title>Comparative genomics of Cryptococcus and Kwoniella reveals pathogenesis evolution and contrasting modes of karyotype evolution via chromosome fusion or intercentromeric recombination.</title>
        <authorList>
            <person name="Coelho M.A."/>
            <person name="David-Palma M."/>
            <person name="Shea T."/>
            <person name="Bowers K."/>
            <person name="McGinley-Smith S."/>
            <person name="Mohammad A.W."/>
            <person name="Gnirke A."/>
            <person name="Yurkov A.M."/>
            <person name="Nowrousian M."/>
            <person name="Sun S."/>
            <person name="Cuomo C.A."/>
            <person name="Heitman J."/>
        </authorList>
    </citation>
    <scope>NUCLEOTIDE SEQUENCE [LARGE SCALE GENOMIC DNA]</scope>
    <source>
        <strain evidence="3">CBS 11374</strain>
    </source>
</reference>
<keyword evidence="4" id="KW-1185">Reference proteome</keyword>
<protein>
    <submittedName>
        <fullName evidence="3">Uncharacterized protein</fullName>
    </submittedName>
</protein>
<feature type="transmembrane region" description="Helical" evidence="2">
    <location>
        <begin position="342"/>
        <end position="366"/>
    </location>
</feature>
<name>A0ABZ1D9A4_9TREE</name>
<evidence type="ECO:0000313" key="3">
    <source>
        <dbReference type="EMBL" id="WRT70659.1"/>
    </source>
</evidence>
<keyword evidence="2" id="KW-1133">Transmembrane helix</keyword>
<feature type="compositionally biased region" description="Low complexity" evidence="1">
    <location>
        <begin position="300"/>
        <end position="326"/>
    </location>
</feature>
<dbReference type="EMBL" id="CP141891">
    <property type="protein sequence ID" value="WRT70659.1"/>
    <property type="molecule type" value="Genomic_DNA"/>
</dbReference>
<feature type="compositionally biased region" description="Basic and acidic residues" evidence="1">
    <location>
        <begin position="521"/>
        <end position="530"/>
    </location>
</feature>
<dbReference type="RefSeq" id="XP_062795398.1">
    <property type="nucleotide sequence ID" value="XM_062939347.1"/>
</dbReference>